<dbReference type="Proteomes" id="UP000029452">
    <property type="component" value="Unassembled WGS sequence"/>
</dbReference>
<dbReference type="PATRIC" id="fig|178606.4.peg.687"/>
<reference evidence="1 2" key="1">
    <citation type="submission" date="2014-06" db="EMBL/GenBank/DDBJ databases">
        <title>Draft genome sequence of iron oxidizing acidophile Leptospirillum ferriphilum DSM14647.</title>
        <authorList>
            <person name="Cardenas J.P."/>
            <person name="Lazcano M."/>
            <person name="Ossandon F.J."/>
            <person name="Corbett M."/>
            <person name="Holmes D.S."/>
            <person name="Watkin E."/>
        </authorList>
    </citation>
    <scope>NUCLEOTIDE SEQUENCE [LARGE SCALE GENOMIC DNA]</scope>
    <source>
        <strain evidence="1 2">DSM 14647</strain>
    </source>
</reference>
<accession>A0A094WB08</accession>
<protein>
    <submittedName>
        <fullName evidence="1">Uncharacterized protein</fullName>
    </submittedName>
</protein>
<proteinExistence type="predicted"/>
<evidence type="ECO:0000313" key="1">
    <source>
        <dbReference type="EMBL" id="KGA94723.1"/>
    </source>
</evidence>
<gene>
    <name evidence="1" type="ORF">LptCag_2153</name>
</gene>
<sequence>MRYCSCGLRALVVLGSFSMGQTSLQVNPERIFRAGFIYSPAS</sequence>
<name>A0A094WB08_9BACT</name>
<organism evidence="1 2">
    <name type="scientific">Leptospirillum ferriphilum</name>
    <dbReference type="NCBI Taxonomy" id="178606"/>
    <lineage>
        <taxon>Bacteria</taxon>
        <taxon>Pseudomonadati</taxon>
        <taxon>Nitrospirota</taxon>
        <taxon>Nitrospiria</taxon>
        <taxon>Nitrospirales</taxon>
        <taxon>Nitrospiraceae</taxon>
        <taxon>Leptospirillum</taxon>
    </lineage>
</organism>
<comment type="caution">
    <text evidence="1">The sequence shown here is derived from an EMBL/GenBank/DDBJ whole genome shotgun (WGS) entry which is preliminary data.</text>
</comment>
<dbReference type="EMBL" id="JPGK01000002">
    <property type="protein sequence ID" value="KGA94723.1"/>
    <property type="molecule type" value="Genomic_DNA"/>
</dbReference>
<dbReference type="AlphaFoldDB" id="A0A094WB08"/>
<evidence type="ECO:0000313" key="2">
    <source>
        <dbReference type="Proteomes" id="UP000029452"/>
    </source>
</evidence>